<dbReference type="EnsemblPlants" id="OMERI01G04910.2">
    <property type="protein sequence ID" value="OMERI01G04910.2"/>
    <property type="gene ID" value="OMERI01G04910"/>
</dbReference>
<reference evidence="1" key="2">
    <citation type="submission" date="2018-05" db="EMBL/GenBank/DDBJ databases">
        <title>OmerRS3 (Oryza meridionalis Reference Sequence Version 3).</title>
        <authorList>
            <person name="Zhang J."/>
            <person name="Kudrna D."/>
            <person name="Lee S."/>
            <person name="Talag J."/>
            <person name="Welchert J."/>
            <person name="Wing R.A."/>
        </authorList>
    </citation>
    <scope>NUCLEOTIDE SEQUENCE [LARGE SCALE GENOMIC DNA]</scope>
    <source>
        <strain evidence="1">cv. OR44</strain>
    </source>
</reference>
<protein>
    <submittedName>
        <fullName evidence="1">Uncharacterized protein</fullName>
    </submittedName>
</protein>
<evidence type="ECO:0000313" key="2">
    <source>
        <dbReference type="Proteomes" id="UP000008021"/>
    </source>
</evidence>
<keyword evidence="2" id="KW-1185">Reference proteome</keyword>
<dbReference type="AlphaFoldDB" id="A0A0E0BXY0"/>
<organism evidence="1">
    <name type="scientific">Oryza meridionalis</name>
    <dbReference type="NCBI Taxonomy" id="40149"/>
    <lineage>
        <taxon>Eukaryota</taxon>
        <taxon>Viridiplantae</taxon>
        <taxon>Streptophyta</taxon>
        <taxon>Embryophyta</taxon>
        <taxon>Tracheophyta</taxon>
        <taxon>Spermatophyta</taxon>
        <taxon>Magnoliopsida</taxon>
        <taxon>Liliopsida</taxon>
        <taxon>Poales</taxon>
        <taxon>Poaceae</taxon>
        <taxon>BOP clade</taxon>
        <taxon>Oryzoideae</taxon>
        <taxon>Oryzeae</taxon>
        <taxon>Oryzinae</taxon>
        <taxon>Oryza</taxon>
    </lineage>
</organism>
<dbReference type="Proteomes" id="UP000008021">
    <property type="component" value="Chromosome 1"/>
</dbReference>
<name>A0A0E0BXY0_9ORYZ</name>
<accession>A0A0E0BXY0</accession>
<reference evidence="1" key="1">
    <citation type="submission" date="2015-04" db="UniProtKB">
        <authorList>
            <consortium name="EnsemblPlants"/>
        </authorList>
    </citation>
    <scope>IDENTIFICATION</scope>
</reference>
<dbReference type="Gramene" id="OMERI01G04910.2">
    <property type="protein sequence ID" value="OMERI01G04910.2"/>
    <property type="gene ID" value="OMERI01G04910"/>
</dbReference>
<evidence type="ECO:0000313" key="1">
    <source>
        <dbReference type="EnsemblPlants" id="OMERI01G04910.2"/>
    </source>
</evidence>
<proteinExistence type="predicted"/>
<sequence length="211" mass="23132">MKLRLRSLDWIISRFSHPSGKPNSVAGKGSFSSCTARPAASTAVTNPAILAAFTGVVTRLTCAPCSASRRAMSVMGIMCPCAIIGTSTKCAFIVVDLRCWSTVWPAEDMAVVVSSQAARARKDSERDKNSWRDPGNLLHYRSWWTARLQMDENPGKTIVKGPNMDSSHPYKYIVSFGSKESDLWTIKQSEGRFACINLPDGAIMPEKKIAK</sequence>
<dbReference type="HOGENOM" id="CLU_1386120_0_0_1"/>